<keyword evidence="7 9" id="KW-0830">Ubiquinone</keyword>
<dbReference type="Pfam" id="PF00146">
    <property type="entry name" value="NADHdh"/>
    <property type="match status" value="1"/>
</dbReference>
<keyword evidence="5 8" id="KW-0472">Membrane</keyword>
<accession>A0A0U2DB06</accession>
<comment type="similarity">
    <text evidence="2 6">Belongs to the complex I subunit 1 family.</text>
</comment>
<dbReference type="GO" id="GO:0005743">
    <property type="term" value="C:mitochondrial inner membrane"/>
    <property type="evidence" value="ECO:0007669"/>
    <property type="project" value="UniProtKB-SubCell"/>
</dbReference>
<evidence type="ECO:0000256" key="1">
    <source>
        <dbReference type="ARBA" id="ARBA00004141"/>
    </source>
</evidence>
<dbReference type="HAMAP" id="MF_01350">
    <property type="entry name" value="NDH1_NuoH"/>
    <property type="match status" value="1"/>
</dbReference>
<comment type="subcellular location">
    <subcellularLocation>
        <location evidence="1">Membrane</location>
        <topology evidence="1">Multi-pass membrane protein</topology>
    </subcellularLocation>
    <subcellularLocation>
        <location evidence="6">Mitochondrion inner membrane</location>
        <topology evidence="6">Multi-pass membrane protein</topology>
    </subcellularLocation>
</comment>
<feature type="transmembrane region" description="Helical" evidence="8">
    <location>
        <begin position="325"/>
        <end position="345"/>
    </location>
</feature>
<name>A0A0U2DB06_9PEZI</name>
<dbReference type="EC" id="7.1.1.2" evidence="7"/>
<reference evidence="9" key="1">
    <citation type="journal article" date="2014" name="Mitochondrial DNA">
        <title>The complete mitochondrial genome of the phytopathogenic fungus Phomopsis longicolla.</title>
        <authorList>
            <person name="Koloniuk I."/>
            <person name="Hrabakova L."/>
            <person name="Petrzik K."/>
        </authorList>
    </citation>
    <scope>NUCLEOTIDE SEQUENCE</scope>
</reference>
<feature type="transmembrane region" description="Helical" evidence="8">
    <location>
        <begin position="7"/>
        <end position="27"/>
    </location>
</feature>
<feature type="transmembrane region" description="Helical" evidence="8">
    <location>
        <begin position="153"/>
        <end position="174"/>
    </location>
</feature>
<geneLocation type="mitochondrion" evidence="9"/>
<dbReference type="InterPro" id="IPR018086">
    <property type="entry name" value="NADH_UbQ_OxRdtase_su1_CS"/>
</dbReference>
<keyword evidence="4 8" id="KW-1133">Transmembrane helix</keyword>
<dbReference type="GeneID" id="25020315"/>
<dbReference type="EMBL" id="KP137411">
    <property type="protein sequence ID" value="AKO62599.1"/>
    <property type="molecule type" value="Genomic_DNA"/>
</dbReference>
<dbReference type="AlphaFoldDB" id="A0A0U2DB06"/>
<evidence type="ECO:0000313" key="9">
    <source>
        <dbReference type="EMBL" id="AKO62599.1"/>
    </source>
</evidence>
<evidence type="ECO:0000256" key="3">
    <source>
        <dbReference type="ARBA" id="ARBA00022692"/>
    </source>
</evidence>
<keyword evidence="7 9" id="KW-0496">Mitochondrion</keyword>
<sequence length="393" mass="44016">MFMIPTIVSLIEVVLVLVPALLAVAYVTVAERKTMASMQRRLGPNVVGYYGLLQAFADALKLLLKEYVAPTQANMILFFLGPVITLIFALLGYAVIPYGPGLSINDMNLGIFYMLAVSSLATYGILLAGWSANSKYAFLGSLRSTAQLISYELVLSSAILIVIMLTGSLNLTVVTESQRAVWFILPLLPIFIIFFIGSIAETNRAPFDLAEAESELVSGFMTEHAAVVFVFFFLAEYGSIVLMCILTSLLFLGGYLPVYSISYLISFIDYIYFELFFDSWINFYGYSSGYVYEISNNPGFYFIENRGPAQYYIEHILTNPNLEGLLYGLTLGLKSSIMIFIFIWARASFPRIRFDQLMAFCWTVLLPILFAIIIFVPCILFSFDIFPVSINLF</sequence>
<feature type="transmembrane region" description="Helical" evidence="8">
    <location>
        <begin position="111"/>
        <end position="132"/>
    </location>
</feature>
<evidence type="ECO:0000256" key="5">
    <source>
        <dbReference type="ARBA" id="ARBA00023136"/>
    </source>
</evidence>
<feature type="transmembrane region" description="Helical" evidence="8">
    <location>
        <begin position="180"/>
        <end position="200"/>
    </location>
</feature>
<dbReference type="PROSITE" id="PS00668">
    <property type="entry name" value="COMPLEX1_ND1_2"/>
    <property type="match status" value="1"/>
</dbReference>
<evidence type="ECO:0000256" key="2">
    <source>
        <dbReference type="ARBA" id="ARBA00010535"/>
    </source>
</evidence>
<keyword evidence="3 6" id="KW-0812">Transmembrane</keyword>
<dbReference type="GO" id="GO:0008137">
    <property type="term" value="F:NADH dehydrogenase (ubiquinone) activity"/>
    <property type="evidence" value="ECO:0007669"/>
    <property type="project" value="UniProtKB-EC"/>
</dbReference>
<feature type="transmembrane region" description="Helical" evidence="8">
    <location>
        <begin position="357"/>
        <end position="383"/>
    </location>
</feature>
<organism evidence="9">
    <name type="scientific">Diaporthe longicolla</name>
    <dbReference type="NCBI Taxonomy" id="54899"/>
    <lineage>
        <taxon>Eukaryota</taxon>
        <taxon>Fungi</taxon>
        <taxon>Dikarya</taxon>
        <taxon>Ascomycota</taxon>
        <taxon>Pezizomycotina</taxon>
        <taxon>Sordariomycetes</taxon>
        <taxon>Sordariomycetidae</taxon>
        <taxon>Diaporthales</taxon>
        <taxon>Diaporthaceae</taxon>
        <taxon>Diaporthe</taxon>
    </lineage>
</organism>
<dbReference type="PANTHER" id="PTHR11432">
    <property type="entry name" value="NADH DEHYDROGENASE SUBUNIT 1"/>
    <property type="match status" value="1"/>
</dbReference>
<dbReference type="GO" id="GO:0009060">
    <property type="term" value="P:aerobic respiration"/>
    <property type="evidence" value="ECO:0007669"/>
    <property type="project" value="TreeGrafter"/>
</dbReference>
<dbReference type="RefSeq" id="YP_009158303.1">
    <property type="nucleotide sequence ID" value="NC_027509.1"/>
</dbReference>
<dbReference type="PANTHER" id="PTHR11432:SF3">
    <property type="entry name" value="NADH-UBIQUINONE OXIDOREDUCTASE CHAIN 1"/>
    <property type="match status" value="1"/>
</dbReference>
<evidence type="ECO:0000256" key="6">
    <source>
        <dbReference type="RuleBase" id="RU000471"/>
    </source>
</evidence>
<protein>
    <recommendedName>
        <fullName evidence="7">NADH-ubiquinone oxidoreductase chain 1</fullName>
        <ecNumber evidence="7">7.1.1.2</ecNumber>
    </recommendedName>
</protein>
<evidence type="ECO:0000256" key="4">
    <source>
        <dbReference type="ARBA" id="ARBA00022989"/>
    </source>
</evidence>
<evidence type="ECO:0000256" key="7">
    <source>
        <dbReference type="RuleBase" id="RU000473"/>
    </source>
</evidence>
<dbReference type="InterPro" id="IPR001694">
    <property type="entry name" value="NADH_UbQ_OxRdtase_su1/FPO"/>
</dbReference>
<evidence type="ECO:0000256" key="8">
    <source>
        <dbReference type="SAM" id="Phobius"/>
    </source>
</evidence>
<dbReference type="GO" id="GO:0003954">
    <property type="term" value="F:NADH dehydrogenase activity"/>
    <property type="evidence" value="ECO:0007669"/>
    <property type="project" value="TreeGrafter"/>
</dbReference>
<dbReference type="PROSITE" id="PS00667">
    <property type="entry name" value="COMPLEX1_ND1_1"/>
    <property type="match status" value="1"/>
</dbReference>
<keyword evidence="6" id="KW-0520">NAD</keyword>
<feature type="transmembrane region" description="Helical" evidence="8">
    <location>
        <begin position="76"/>
        <end position="99"/>
    </location>
</feature>
<comment type="catalytic activity">
    <reaction evidence="7">
        <text>a ubiquinone + NADH + 5 H(+)(in) = a ubiquinol + NAD(+) + 4 H(+)(out)</text>
        <dbReference type="Rhea" id="RHEA:29091"/>
        <dbReference type="Rhea" id="RHEA-COMP:9565"/>
        <dbReference type="Rhea" id="RHEA-COMP:9566"/>
        <dbReference type="ChEBI" id="CHEBI:15378"/>
        <dbReference type="ChEBI" id="CHEBI:16389"/>
        <dbReference type="ChEBI" id="CHEBI:17976"/>
        <dbReference type="ChEBI" id="CHEBI:57540"/>
        <dbReference type="ChEBI" id="CHEBI:57945"/>
        <dbReference type="EC" id="7.1.1.2"/>
    </reaction>
</comment>
<proteinExistence type="inferred from homology"/>